<proteinExistence type="predicted"/>
<dbReference type="Proteomes" id="UP000302139">
    <property type="component" value="Unassembled WGS sequence"/>
</dbReference>
<name>A0A4D4MH98_STRAX</name>
<reference evidence="2 5" key="2">
    <citation type="submission" date="2019-04" db="EMBL/GenBank/DDBJ databases">
        <title>Draft genome sequences of Streptomyces avermitilis NBRC 14893.</title>
        <authorList>
            <person name="Komaki H."/>
            <person name="Tamura T."/>
            <person name="Hosoyama A."/>
        </authorList>
    </citation>
    <scope>NUCLEOTIDE SEQUENCE [LARGE SCALE GENOMIC DNA]</scope>
    <source>
        <strain evidence="2 5">NBRC 14893</strain>
    </source>
</reference>
<sequence length="121" mass="12653">MPPPKEFRSSDSLRPGHAGSADTRWRRPVAGFANAPRVAPSHATVTLIRSPGAELRVADRAPACPAQVASAPSTDSGAPSTHHDDTGRRKRHGGSRLGVLHAAHGVPVRPNSPRRAAGIDL</sequence>
<evidence type="ECO:0000313" key="4">
    <source>
        <dbReference type="Proteomes" id="UP000299211"/>
    </source>
</evidence>
<accession>A0A4D4MH98</accession>
<feature type="region of interest" description="Disordered" evidence="1">
    <location>
        <begin position="1"/>
        <end position="27"/>
    </location>
</feature>
<dbReference type="EMBL" id="BJHY01000001">
    <property type="protein sequence ID" value="GDY71432.1"/>
    <property type="molecule type" value="Genomic_DNA"/>
</dbReference>
<evidence type="ECO:0000313" key="5">
    <source>
        <dbReference type="Proteomes" id="UP000302139"/>
    </source>
</evidence>
<feature type="region of interest" description="Disordered" evidence="1">
    <location>
        <begin position="62"/>
        <end position="121"/>
    </location>
</feature>
<dbReference type="AlphaFoldDB" id="A0A4D4MH98"/>
<gene>
    <name evidence="2" type="ORF">SAV14893_076020</name>
    <name evidence="3" type="ORF">SAV31267_009170</name>
</gene>
<evidence type="ECO:0000313" key="3">
    <source>
        <dbReference type="EMBL" id="GDY71432.1"/>
    </source>
</evidence>
<reference evidence="3 4" key="1">
    <citation type="submission" date="2019-04" db="EMBL/GenBank/DDBJ databases">
        <title>Draft genome sequences of Streptomyces avermitilis ATCC 31267.</title>
        <authorList>
            <person name="Komaki H."/>
            <person name="Tamura T."/>
            <person name="Hosoyama A."/>
        </authorList>
    </citation>
    <scope>NUCLEOTIDE SEQUENCE [LARGE SCALE GENOMIC DNA]</scope>
    <source>
        <strain evidence="3 4">ATCC 31267</strain>
    </source>
</reference>
<dbReference type="EMBL" id="BJHX01000001">
    <property type="protein sequence ID" value="GDY68209.1"/>
    <property type="molecule type" value="Genomic_DNA"/>
</dbReference>
<evidence type="ECO:0000313" key="2">
    <source>
        <dbReference type="EMBL" id="GDY68209.1"/>
    </source>
</evidence>
<protein>
    <submittedName>
        <fullName evidence="3">Uncharacterized protein</fullName>
    </submittedName>
</protein>
<feature type="compositionally biased region" description="Polar residues" evidence="1">
    <location>
        <begin position="70"/>
        <end position="79"/>
    </location>
</feature>
<evidence type="ECO:0000256" key="1">
    <source>
        <dbReference type="SAM" id="MobiDB-lite"/>
    </source>
</evidence>
<feature type="compositionally biased region" description="Basic and acidic residues" evidence="1">
    <location>
        <begin position="1"/>
        <end position="11"/>
    </location>
</feature>
<organism evidence="3 4">
    <name type="scientific">Streptomyces avermitilis</name>
    <dbReference type="NCBI Taxonomy" id="33903"/>
    <lineage>
        <taxon>Bacteria</taxon>
        <taxon>Bacillati</taxon>
        <taxon>Actinomycetota</taxon>
        <taxon>Actinomycetes</taxon>
        <taxon>Kitasatosporales</taxon>
        <taxon>Streptomycetaceae</taxon>
        <taxon>Streptomyces</taxon>
    </lineage>
</organism>
<comment type="caution">
    <text evidence="3">The sequence shown here is derived from an EMBL/GenBank/DDBJ whole genome shotgun (WGS) entry which is preliminary data.</text>
</comment>
<dbReference type="Proteomes" id="UP000299211">
    <property type="component" value="Unassembled WGS sequence"/>
</dbReference>